<organism evidence="2 3">
    <name type="scientific">Exidia glandulosa HHB12029</name>
    <dbReference type="NCBI Taxonomy" id="1314781"/>
    <lineage>
        <taxon>Eukaryota</taxon>
        <taxon>Fungi</taxon>
        <taxon>Dikarya</taxon>
        <taxon>Basidiomycota</taxon>
        <taxon>Agaricomycotina</taxon>
        <taxon>Agaricomycetes</taxon>
        <taxon>Auriculariales</taxon>
        <taxon>Exidiaceae</taxon>
        <taxon>Exidia</taxon>
    </lineage>
</organism>
<keyword evidence="3" id="KW-1185">Reference proteome</keyword>
<proteinExistence type="predicted"/>
<gene>
    <name evidence="2" type="ORF">EXIGLDRAFT_747811</name>
</gene>
<accession>A0A165KB48</accession>
<dbReference type="AlphaFoldDB" id="A0A165KB48"/>
<evidence type="ECO:0000313" key="3">
    <source>
        <dbReference type="Proteomes" id="UP000077266"/>
    </source>
</evidence>
<evidence type="ECO:0000313" key="2">
    <source>
        <dbReference type="EMBL" id="KZV96074.1"/>
    </source>
</evidence>
<dbReference type="Proteomes" id="UP000077266">
    <property type="component" value="Unassembled WGS sequence"/>
</dbReference>
<feature type="region of interest" description="Disordered" evidence="1">
    <location>
        <begin position="39"/>
        <end position="82"/>
    </location>
</feature>
<sequence length="197" mass="21332">MTLEVGGILYIRGIPDLLPETPLSTPALYITTDEATVAASRPRAADYDRQRRREQRFTASGSSSYRYDTRSPASSASALPPPLPYPNTPSSLFLSAPGSPYIQNHGPTMTSSVFDTPSSPVKHSTGFSHSPFKSEVDLHPSPFLPTFVGSSNSSPSLYDQHSFTFTCNAVTTNDSTLLGMSGSLFAAEERDEIKMEM</sequence>
<dbReference type="EMBL" id="KV425947">
    <property type="protein sequence ID" value="KZV96074.1"/>
    <property type="molecule type" value="Genomic_DNA"/>
</dbReference>
<evidence type="ECO:0000256" key="1">
    <source>
        <dbReference type="SAM" id="MobiDB-lite"/>
    </source>
</evidence>
<name>A0A165KB48_EXIGL</name>
<feature type="compositionally biased region" description="Polar residues" evidence="1">
    <location>
        <begin position="57"/>
        <end position="66"/>
    </location>
</feature>
<protein>
    <submittedName>
        <fullName evidence="2">Uncharacterized protein</fullName>
    </submittedName>
</protein>
<dbReference type="InParanoid" id="A0A165KB48"/>
<reference evidence="2 3" key="1">
    <citation type="journal article" date="2016" name="Mol. Biol. Evol.">
        <title>Comparative Genomics of Early-Diverging Mushroom-Forming Fungi Provides Insights into the Origins of Lignocellulose Decay Capabilities.</title>
        <authorList>
            <person name="Nagy L.G."/>
            <person name="Riley R."/>
            <person name="Tritt A."/>
            <person name="Adam C."/>
            <person name="Daum C."/>
            <person name="Floudas D."/>
            <person name="Sun H."/>
            <person name="Yadav J.S."/>
            <person name="Pangilinan J."/>
            <person name="Larsson K.H."/>
            <person name="Matsuura K."/>
            <person name="Barry K."/>
            <person name="Labutti K."/>
            <person name="Kuo R."/>
            <person name="Ohm R.A."/>
            <person name="Bhattacharya S.S."/>
            <person name="Shirouzu T."/>
            <person name="Yoshinaga Y."/>
            <person name="Martin F.M."/>
            <person name="Grigoriev I.V."/>
            <person name="Hibbett D.S."/>
        </authorList>
    </citation>
    <scope>NUCLEOTIDE SEQUENCE [LARGE SCALE GENOMIC DNA]</scope>
    <source>
        <strain evidence="2 3">HHB12029</strain>
    </source>
</reference>